<dbReference type="Gene3D" id="3.30.40.10">
    <property type="entry name" value="Zinc/RING finger domain, C3HC4 (zinc finger)"/>
    <property type="match status" value="1"/>
</dbReference>
<proteinExistence type="predicted"/>
<feature type="transmembrane region" description="Helical" evidence="4">
    <location>
        <begin position="482"/>
        <end position="500"/>
    </location>
</feature>
<name>A0A177WHG2_BATDL</name>
<dbReference type="InterPro" id="IPR033275">
    <property type="entry name" value="MARCH-like"/>
</dbReference>
<dbReference type="EMBL" id="DS022302">
    <property type="protein sequence ID" value="OAJ39232.1"/>
    <property type="molecule type" value="Genomic_DNA"/>
</dbReference>
<feature type="transmembrane region" description="Helical" evidence="4">
    <location>
        <begin position="445"/>
        <end position="461"/>
    </location>
</feature>
<evidence type="ECO:0000313" key="7">
    <source>
        <dbReference type="Proteomes" id="UP000077115"/>
    </source>
</evidence>
<keyword evidence="3" id="KW-0862">Zinc</keyword>
<accession>A0A177WHG2</accession>
<organism evidence="6 7">
    <name type="scientific">Batrachochytrium dendrobatidis (strain JEL423)</name>
    <dbReference type="NCBI Taxonomy" id="403673"/>
    <lineage>
        <taxon>Eukaryota</taxon>
        <taxon>Fungi</taxon>
        <taxon>Fungi incertae sedis</taxon>
        <taxon>Chytridiomycota</taxon>
        <taxon>Chytridiomycota incertae sedis</taxon>
        <taxon>Chytridiomycetes</taxon>
        <taxon>Rhizophydiales</taxon>
        <taxon>Rhizophydiales incertae sedis</taxon>
        <taxon>Batrachochytrium</taxon>
    </lineage>
</organism>
<dbReference type="SUPFAM" id="SSF57850">
    <property type="entry name" value="RING/U-box"/>
    <property type="match status" value="1"/>
</dbReference>
<keyword evidence="4" id="KW-0812">Transmembrane</keyword>
<dbReference type="VEuPathDB" id="FungiDB:BDEG_23094"/>
<feature type="domain" description="RING-CH-type" evidence="5">
    <location>
        <begin position="307"/>
        <end position="371"/>
    </location>
</feature>
<dbReference type="SMART" id="SM00744">
    <property type="entry name" value="RINGv"/>
    <property type="match status" value="1"/>
</dbReference>
<dbReference type="eggNOG" id="KOG1609">
    <property type="taxonomic scope" value="Eukaryota"/>
</dbReference>
<gene>
    <name evidence="6" type="ORF">BDEG_23094</name>
</gene>
<feature type="transmembrane region" description="Helical" evidence="4">
    <location>
        <begin position="506"/>
        <end position="530"/>
    </location>
</feature>
<dbReference type="OrthoDB" id="264354at2759"/>
<evidence type="ECO:0000259" key="5">
    <source>
        <dbReference type="PROSITE" id="PS51292"/>
    </source>
</evidence>
<dbReference type="PANTHER" id="PTHR23012">
    <property type="entry name" value="RING/FYVE/PHD ZINC FINGER DOMAIN-CONTAINING"/>
    <property type="match status" value="1"/>
</dbReference>
<reference evidence="6 7" key="2">
    <citation type="submission" date="2016-05" db="EMBL/GenBank/DDBJ databases">
        <title>Lineage-specific infection strategies underlie the spectrum of fungal disease in amphibians.</title>
        <authorList>
            <person name="Cuomo C.A."/>
            <person name="Farrer R.A."/>
            <person name="James T."/>
            <person name="Longcore J."/>
            <person name="Birren B."/>
        </authorList>
    </citation>
    <scope>NUCLEOTIDE SEQUENCE [LARGE SCALE GENOMIC DNA]</scope>
    <source>
        <strain evidence="6 7">JEL423</strain>
    </source>
</reference>
<dbReference type="GO" id="GO:0016020">
    <property type="term" value="C:membrane"/>
    <property type="evidence" value="ECO:0007669"/>
    <property type="project" value="TreeGrafter"/>
</dbReference>
<dbReference type="STRING" id="403673.A0A177WHG2"/>
<keyword evidence="1" id="KW-0479">Metal-binding</keyword>
<dbReference type="GO" id="GO:0016567">
    <property type="term" value="P:protein ubiquitination"/>
    <property type="evidence" value="ECO:0007669"/>
    <property type="project" value="TreeGrafter"/>
</dbReference>
<protein>
    <recommendedName>
        <fullName evidence="5">RING-CH-type domain-containing protein</fullName>
    </recommendedName>
</protein>
<dbReference type="PROSITE" id="PS51292">
    <property type="entry name" value="ZF_RING_CH"/>
    <property type="match status" value="1"/>
</dbReference>
<evidence type="ECO:0000256" key="4">
    <source>
        <dbReference type="SAM" id="Phobius"/>
    </source>
</evidence>
<feature type="transmembrane region" description="Helical" evidence="4">
    <location>
        <begin position="421"/>
        <end position="439"/>
    </location>
</feature>
<dbReference type="CDD" id="cd16495">
    <property type="entry name" value="RING_CH-C4HC3_MARCH"/>
    <property type="match status" value="1"/>
</dbReference>
<dbReference type="AlphaFoldDB" id="A0A177WHG2"/>
<dbReference type="Pfam" id="PF12906">
    <property type="entry name" value="RINGv"/>
    <property type="match status" value="1"/>
</dbReference>
<evidence type="ECO:0000313" key="6">
    <source>
        <dbReference type="EMBL" id="OAJ39232.1"/>
    </source>
</evidence>
<reference evidence="6 7" key="1">
    <citation type="submission" date="2006-10" db="EMBL/GenBank/DDBJ databases">
        <title>The Genome Sequence of Batrachochytrium dendrobatidis JEL423.</title>
        <authorList>
            <consortium name="The Broad Institute Genome Sequencing Platform"/>
            <person name="Birren B."/>
            <person name="Lander E."/>
            <person name="Galagan J."/>
            <person name="Cuomo C."/>
            <person name="Devon K."/>
            <person name="Jaffe D."/>
            <person name="Butler J."/>
            <person name="Alvarez P."/>
            <person name="Gnerre S."/>
            <person name="Grabherr M."/>
            <person name="Kleber M."/>
            <person name="Mauceli E."/>
            <person name="Brockman W."/>
            <person name="Young S."/>
            <person name="LaButti K."/>
            <person name="Sykes S."/>
            <person name="DeCaprio D."/>
            <person name="Crawford M."/>
            <person name="Koehrsen M."/>
            <person name="Engels R."/>
            <person name="Montgomery P."/>
            <person name="Pearson M."/>
            <person name="Howarth C."/>
            <person name="Larson L."/>
            <person name="White J."/>
            <person name="O'Leary S."/>
            <person name="Kodira C."/>
            <person name="Zeng Q."/>
            <person name="Yandava C."/>
            <person name="Alvarado L."/>
            <person name="Longcore J."/>
            <person name="James T."/>
        </authorList>
    </citation>
    <scope>NUCLEOTIDE SEQUENCE [LARGE SCALE GENOMIC DNA]</scope>
    <source>
        <strain evidence="6 7">JEL423</strain>
    </source>
</reference>
<keyword evidence="4" id="KW-1133">Transmembrane helix</keyword>
<dbReference type="InterPro" id="IPR013083">
    <property type="entry name" value="Znf_RING/FYVE/PHD"/>
</dbReference>
<dbReference type="PANTHER" id="PTHR23012:SF215">
    <property type="entry name" value="RING_FYVE_PHD ZINC FINGER SUPERFAMILY PROTEIN"/>
    <property type="match status" value="1"/>
</dbReference>
<evidence type="ECO:0000256" key="3">
    <source>
        <dbReference type="ARBA" id="ARBA00022833"/>
    </source>
</evidence>
<keyword evidence="4" id="KW-0472">Membrane</keyword>
<keyword evidence="2" id="KW-0863">Zinc-finger</keyword>
<evidence type="ECO:0000256" key="1">
    <source>
        <dbReference type="ARBA" id="ARBA00022723"/>
    </source>
</evidence>
<dbReference type="InterPro" id="IPR011016">
    <property type="entry name" value="Znf_RING-CH"/>
</dbReference>
<evidence type="ECO:0000256" key="2">
    <source>
        <dbReference type="ARBA" id="ARBA00022771"/>
    </source>
</evidence>
<dbReference type="Proteomes" id="UP000077115">
    <property type="component" value="Unassembled WGS sequence"/>
</dbReference>
<dbReference type="GO" id="GO:0008270">
    <property type="term" value="F:zinc ion binding"/>
    <property type="evidence" value="ECO:0007669"/>
    <property type="project" value="UniProtKB-KW"/>
</dbReference>
<dbReference type="GO" id="GO:0004842">
    <property type="term" value="F:ubiquitin-protein transferase activity"/>
    <property type="evidence" value="ECO:0007669"/>
    <property type="project" value="TreeGrafter"/>
</dbReference>
<sequence>MLPNLPIHSILDIQRSTKLLNSGHFLSHSYVVSTLDSVYGSDELAAIKLQIEWSSNTSLALVECQTMQRVLALYSIDHSKQLYFDKEFKINNIVMSHNARFCFLSKCCSVKGFGCHSNECEKDRPNIYLAIDPNHVVAQIARHTRTSKANQFFTNLSSNCTALSTVSQLWKNKLPLCLFGLGKRSFAFPDPTGSNRILDLHKLLPRSISTDNISDSVPFGHSAVQDFSASILQSHLPNHQATSGLNSNPMAIHSTMQCVLKYQSEAHVDLVSSFTISPSDLEPSKFALESHNPNLSIHSDDPTSCPPTSSEAVLCRFCLDDCSTGSLISPCLCIGSAKFVHLHCLQRWRKTASNPYSRVRCEICHAYYRLGHPLSGKFTIDTAKICCVVGYLFYAVIALYIFRWGLGILGARVNGTCSSHLLNVLSLGTFWHAIIRWQILTVQMLSRIGPSVLLVVVYFSFQDDQPQNIHQPQDQQWFSSMRIAAFSFNLLIYWLILDFLCHAQFSTIMCAAADSMYILCTLVGVLVLVYRSNMWANIMAPSLLVLLVDVNVDVNDVRFHSY</sequence>
<feature type="transmembrane region" description="Helical" evidence="4">
    <location>
        <begin position="388"/>
        <end position="409"/>
    </location>
</feature>